<evidence type="ECO:0000313" key="4">
    <source>
        <dbReference type="Proteomes" id="UP000076976"/>
    </source>
</evidence>
<name>A0A176Q9P2_9MICO</name>
<dbReference type="CDD" id="cd00586">
    <property type="entry name" value="4HBT"/>
    <property type="match status" value="1"/>
</dbReference>
<keyword evidence="4" id="KW-1185">Reference proteome</keyword>
<keyword evidence="2" id="KW-0378">Hydrolase</keyword>
<dbReference type="InterPro" id="IPR029069">
    <property type="entry name" value="HotDog_dom_sf"/>
</dbReference>
<reference evidence="3 4" key="1">
    <citation type="submission" date="2016-01" db="EMBL/GenBank/DDBJ databases">
        <title>Janibacter melonis strain CD11_4 genome sequencing and assembly.</title>
        <authorList>
            <person name="Nair G.R."/>
            <person name="Kaur G."/>
            <person name="Chander A.M."/>
            <person name="Mayilraj S."/>
        </authorList>
    </citation>
    <scope>NUCLEOTIDE SEQUENCE [LARGE SCALE GENOMIC DNA]</scope>
    <source>
        <strain evidence="3 4">CD11-4</strain>
    </source>
</reference>
<dbReference type="STRING" id="262209.AWH69_13645"/>
<dbReference type="AlphaFoldDB" id="A0A176Q9P2"/>
<proteinExistence type="inferred from homology"/>
<dbReference type="InterPro" id="IPR050563">
    <property type="entry name" value="4-hydroxybenzoyl-CoA_TE"/>
</dbReference>
<dbReference type="Proteomes" id="UP000076976">
    <property type="component" value="Unassembled WGS sequence"/>
</dbReference>
<protein>
    <submittedName>
        <fullName evidence="3">Uncharacterized protein</fullName>
    </submittedName>
</protein>
<comment type="caution">
    <text evidence="3">The sequence shown here is derived from an EMBL/GenBank/DDBJ whole genome shotgun (WGS) entry which is preliminary data.</text>
</comment>
<sequence length="141" mass="15380">MAPVPDHPFVTEVPTRWLDNDQFGHVNNAVHYQVMDTVINDWLQAQGFDPAGDVVDLVPESGCRYHAEISYPDRFVVALSVARLGRTSVTWSLELSRASDGVAVATGHVVHVFVERATRTPVPIGGSLRAAMTSIARSEQA</sequence>
<evidence type="ECO:0000256" key="1">
    <source>
        <dbReference type="ARBA" id="ARBA00005953"/>
    </source>
</evidence>
<dbReference type="EMBL" id="LQZG01000004">
    <property type="protein sequence ID" value="OAB86379.1"/>
    <property type="molecule type" value="Genomic_DNA"/>
</dbReference>
<dbReference type="GO" id="GO:0047617">
    <property type="term" value="F:fatty acyl-CoA hydrolase activity"/>
    <property type="evidence" value="ECO:0007669"/>
    <property type="project" value="TreeGrafter"/>
</dbReference>
<organism evidence="3 4">
    <name type="scientific">Janibacter melonis</name>
    <dbReference type="NCBI Taxonomy" id="262209"/>
    <lineage>
        <taxon>Bacteria</taxon>
        <taxon>Bacillati</taxon>
        <taxon>Actinomycetota</taxon>
        <taxon>Actinomycetes</taxon>
        <taxon>Micrococcales</taxon>
        <taxon>Intrasporangiaceae</taxon>
        <taxon>Janibacter</taxon>
    </lineage>
</organism>
<evidence type="ECO:0000313" key="3">
    <source>
        <dbReference type="EMBL" id="OAB86379.1"/>
    </source>
</evidence>
<evidence type="ECO:0000256" key="2">
    <source>
        <dbReference type="ARBA" id="ARBA00022801"/>
    </source>
</evidence>
<dbReference type="SUPFAM" id="SSF54637">
    <property type="entry name" value="Thioesterase/thiol ester dehydrase-isomerase"/>
    <property type="match status" value="1"/>
</dbReference>
<dbReference type="PANTHER" id="PTHR31793:SF27">
    <property type="entry name" value="NOVEL THIOESTERASE SUPERFAMILY DOMAIN AND SAPOSIN A-TYPE DOMAIN CONTAINING PROTEIN (0610012H03RIK)"/>
    <property type="match status" value="1"/>
</dbReference>
<dbReference type="Pfam" id="PF13279">
    <property type="entry name" value="4HBT_2"/>
    <property type="match status" value="1"/>
</dbReference>
<gene>
    <name evidence="3" type="ORF">AWH69_13645</name>
</gene>
<comment type="similarity">
    <text evidence="1">Belongs to the 4-hydroxybenzoyl-CoA thioesterase family.</text>
</comment>
<accession>A0A176Q9P2</accession>
<dbReference type="PANTHER" id="PTHR31793">
    <property type="entry name" value="4-HYDROXYBENZOYL-COA THIOESTERASE FAMILY MEMBER"/>
    <property type="match status" value="1"/>
</dbReference>
<dbReference type="Gene3D" id="3.10.129.10">
    <property type="entry name" value="Hotdog Thioesterase"/>
    <property type="match status" value="1"/>
</dbReference>